<sequence>MPTSEASALAALPVSSGLPPEAEGGGNMNGWDWIDGHPPVLGDWSFSPPDGRYDEPLQERNEALVLRTLLSTLRDDAQTVASKTRFVPETIYDQILTIWDIFDRAWFKLGSLAPTVGTEIVHSVFVVQEVFDDASFMQRALEVSKVVPKAPPAERLAVKAKPEPQSRQLALPPPLSYPPPPRDRVSSRRRSPSPRPRRSRSPVRRRSRSRSRGRGQTIPSTFRGNNEPRMRGIWGQTSPPRRSSPDRARRSPRRRSESARRQGQAQRRRNSRSRSRVREQRRPPPRAPPRSFPKRALRKQETWDLVPVDDVKYSQDSIRETFSDGRLVQKLVDDLWDRKVNHLKDTFMRLS</sequence>
<feature type="region of interest" description="Disordered" evidence="1">
    <location>
        <begin position="155"/>
        <end position="295"/>
    </location>
</feature>
<evidence type="ECO:0000256" key="1">
    <source>
        <dbReference type="SAM" id="MobiDB-lite"/>
    </source>
</evidence>
<evidence type="ECO:0000313" key="2">
    <source>
        <dbReference type="EMBL" id="CAE8582740.1"/>
    </source>
</evidence>
<evidence type="ECO:0000313" key="3">
    <source>
        <dbReference type="Proteomes" id="UP000654075"/>
    </source>
</evidence>
<feature type="compositionally biased region" description="Pro residues" evidence="1">
    <location>
        <begin position="171"/>
        <end position="180"/>
    </location>
</feature>
<feature type="compositionally biased region" description="Basic and acidic residues" evidence="1">
    <location>
        <begin position="243"/>
        <end position="260"/>
    </location>
</feature>
<organism evidence="2 3">
    <name type="scientific">Polarella glacialis</name>
    <name type="common">Dinoflagellate</name>
    <dbReference type="NCBI Taxonomy" id="89957"/>
    <lineage>
        <taxon>Eukaryota</taxon>
        <taxon>Sar</taxon>
        <taxon>Alveolata</taxon>
        <taxon>Dinophyceae</taxon>
        <taxon>Suessiales</taxon>
        <taxon>Suessiaceae</taxon>
        <taxon>Polarella</taxon>
    </lineage>
</organism>
<accession>A0A813DAW2</accession>
<proteinExistence type="predicted"/>
<dbReference type="Proteomes" id="UP000654075">
    <property type="component" value="Unassembled WGS sequence"/>
</dbReference>
<comment type="caution">
    <text evidence="2">The sequence shown here is derived from an EMBL/GenBank/DDBJ whole genome shotgun (WGS) entry which is preliminary data.</text>
</comment>
<dbReference type="AlphaFoldDB" id="A0A813DAW2"/>
<feature type="compositionally biased region" description="Basic residues" evidence="1">
    <location>
        <begin position="187"/>
        <end position="213"/>
    </location>
</feature>
<keyword evidence="3" id="KW-1185">Reference proteome</keyword>
<reference evidence="2" key="1">
    <citation type="submission" date="2021-02" db="EMBL/GenBank/DDBJ databases">
        <authorList>
            <person name="Dougan E. K."/>
            <person name="Rhodes N."/>
            <person name="Thang M."/>
            <person name="Chan C."/>
        </authorList>
    </citation>
    <scope>NUCLEOTIDE SEQUENCE</scope>
</reference>
<feature type="region of interest" description="Disordered" evidence="1">
    <location>
        <begin position="1"/>
        <end position="28"/>
    </location>
</feature>
<name>A0A813DAW2_POLGL</name>
<gene>
    <name evidence="2" type="ORF">PGLA1383_LOCUS1732</name>
</gene>
<protein>
    <submittedName>
        <fullName evidence="2">Uncharacterized protein</fullName>
    </submittedName>
</protein>
<feature type="compositionally biased region" description="Basic residues" evidence="1">
    <location>
        <begin position="266"/>
        <end position="275"/>
    </location>
</feature>
<dbReference type="EMBL" id="CAJNNV010000469">
    <property type="protein sequence ID" value="CAE8582740.1"/>
    <property type="molecule type" value="Genomic_DNA"/>
</dbReference>
<feature type="non-terminal residue" evidence="2">
    <location>
        <position position="1"/>
    </location>
</feature>